<evidence type="ECO:0000256" key="4">
    <source>
        <dbReference type="ARBA" id="ARBA00038440"/>
    </source>
</evidence>
<keyword evidence="9" id="KW-1185">Reference proteome</keyword>
<accession>A0A1H7J0B2</accession>
<evidence type="ECO:0000259" key="7">
    <source>
        <dbReference type="Pfam" id="PF00551"/>
    </source>
</evidence>
<name>A0A1H7J0B2_9BACT</name>
<dbReference type="Proteomes" id="UP000198984">
    <property type="component" value="Unassembled WGS sequence"/>
</dbReference>
<feature type="active site" description="Proton donor" evidence="6">
    <location>
        <position position="104"/>
    </location>
</feature>
<dbReference type="Pfam" id="PF00551">
    <property type="entry name" value="Formyl_trans_N"/>
    <property type="match status" value="1"/>
</dbReference>
<proteinExistence type="inferred from homology"/>
<reference evidence="8 9" key="1">
    <citation type="submission" date="2016-10" db="EMBL/GenBank/DDBJ databases">
        <authorList>
            <person name="de Groot N.N."/>
        </authorList>
    </citation>
    <scope>NUCLEOTIDE SEQUENCE [LARGE SCALE GENOMIC DNA]</scope>
    <source>
        <strain evidence="8 9">DSM 21039</strain>
    </source>
</reference>
<evidence type="ECO:0000313" key="9">
    <source>
        <dbReference type="Proteomes" id="UP000198984"/>
    </source>
</evidence>
<dbReference type="STRING" id="573321.SAMN04488505_101689"/>
<dbReference type="RefSeq" id="WP_089906734.1">
    <property type="nucleotide sequence ID" value="NZ_FOBB01000001.1"/>
</dbReference>
<dbReference type="SUPFAM" id="SSF53328">
    <property type="entry name" value="Formyltransferase"/>
    <property type="match status" value="1"/>
</dbReference>
<evidence type="ECO:0000256" key="5">
    <source>
        <dbReference type="ARBA" id="ARBA00047664"/>
    </source>
</evidence>
<dbReference type="EC" id="2.1.2.2" evidence="6"/>
<dbReference type="CDD" id="cd08645">
    <property type="entry name" value="FMT_core_GART"/>
    <property type="match status" value="1"/>
</dbReference>
<comment type="similarity">
    <text evidence="4 6">Belongs to the GART family.</text>
</comment>
<feature type="binding site" evidence="6">
    <location>
        <position position="102"/>
    </location>
    <ligand>
        <name>(6R)-10-formyltetrahydrofolate</name>
        <dbReference type="ChEBI" id="CHEBI:195366"/>
    </ligand>
</feature>
<dbReference type="InterPro" id="IPR001555">
    <property type="entry name" value="GART_AS"/>
</dbReference>
<dbReference type="NCBIfam" id="TIGR00639">
    <property type="entry name" value="PurN"/>
    <property type="match status" value="1"/>
</dbReference>
<protein>
    <recommendedName>
        <fullName evidence="6">Phosphoribosylglycinamide formyltransferase</fullName>
        <ecNumber evidence="6">2.1.2.2</ecNumber>
    </recommendedName>
    <alternativeName>
        <fullName evidence="6">5'-phosphoribosylglycinamide transformylase</fullName>
    </alternativeName>
    <alternativeName>
        <fullName evidence="6">GAR transformylase</fullName>
        <shortName evidence="6">GART</shortName>
    </alternativeName>
</protein>
<dbReference type="UniPathway" id="UPA00074">
    <property type="reaction ID" value="UER00126"/>
</dbReference>
<evidence type="ECO:0000313" key="8">
    <source>
        <dbReference type="EMBL" id="SEK68066.1"/>
    </source>
</evidence>
<gene>
    <name evidence="6" type="primary">purN</name>
    <name evidence="8" type="ORF">SAMN04488505_101689</name>
</gene>
<dbReference type="HAMAP" id="MF_01930">
    <property type="entry name" value="PurN"/>
    <property type="match status" value="1"/>
</dbReference>
<dbReference type="GO" id="GO:0006189">
    <property type="term" value="P:'de novo' IMP biosynthetic process"/>
    <property type="evidence" value="ECO:0007669"/>
    <property type="project" value="UniProtKB-UniRule"/>
</dbReference>
<comment type="caution">
    <text evidence="6">Lacks conserved residue(s) required for the propagation of feature annotation.</text>
</comment>
<dbReference type="PROSITE" id="PS00373">
    <property type="entry name" value="GART"/>
    <property type="match status" value="1"/>
</dbReference>
<organism evidence="8 9">
    <name type="scientific">Chitinophaga rupis</name>
    <dbReference type="NCBI Taxonomy" id="573321"/>
    <lineage>
        <taxon>Bacteria</taxon>
        <taxon>Pseudomonadati</taxon>
        <taxon>Bacteroidota</taxon>
        <taxon>Chitinophagia</taxon>
        <taxon>Chitinophagales</taxon>
        <taxon>Chitinophagaceae</taxon>
        <taxon>Chitinophaga</taxon>
    </lineage>
</organism>
<dbReference type="PANTHER" id="PTHR43369">
    <property type="entry name" value="PHOSPHORIBOSYLGLYCINAMIDE FORMYLTRANSFERASE"/>
    <property type="match status" value="1"/>
</dbReference>
<dbReference type="EMBL" id="FOBB01000001">
    <property type="protein sequence ID" value="SEK68066.1"/>
    <property type="molecule type" value="Genomic_DNA"/>
</dbReference>
<feature type="domain" description="Formyl transferase N-terminal" evidence="7">
    <location>
        <begin position="2"/>
        <end position="180"/>
    </location>
</feature>
<dbReference type="GO" id="GO:0004644">
    <property type="term" value="F:phosphoribosylglycinamide formyltransferase activity"/>
    <property type="evidence" value="ECO:0007669"/>
    <property type="project" value="UniProtKB-UniRule"/>
</dbReference>
<feature type="site" description="Raises pKa of active site His" evidence="6">
    <location>
        <position position="145"/>
    </location>
</feature>
<keyword evidence="3 6" id="KW-0658">Purine biosynthesis</keyword>
<dbReference type="InterPro" id="IPR004607">
    <property type="entry name" value="GART"/>
</dbReference>
<dbReference type="Gene3D" id="3.40.50.170">
    <property type="entry name" value="Formyl transferase, N-terminal domain"/>
    <property type="match status" value="1"/>
</dbReference>
<evidence type="ECO:0000256" key="1">
    <source>
        <dbReference type="ARBA" id="ARBA00005054"/>
    </source>
</evidence>
<comment type="catalytic activity">
    <reaction evidence="5 6">
        <text>N(1)-(5-phospho-beta-D-ribosyl)glycinamide + (6R)-10-formyltetrahydrofolate = N(2)-formyl-N(1)-(5-phospho-beta-D-ribosyl)glycinamide + (6S)-5,6,7,8-tetrahydrofolate + H(+)</text>
        <dbReference type="Rhea" id="RHEA:15053"/>
        <dbReference type="ChEBI" id="CHEBI:15378"/>
        <dbReference type="ChEBI" id="CHEBI:57453"/>
        <dbReference type="ChEBI" id="CHEBI:143788"/>
        <dbReference type="ChEBI" id="CHEBI:147286"/>
        <dbReference type="ChEBI" id="CHEBI:195366"/>
        <dbReference type="EC" id="2.1.2.2"/>
    </reaction>
</comment>
<dbReference type="GO" id="GO:0005829">
    <property type="term" value="C:cytosol"/>
    <property type="evidence" value="ECO:0007669"/>
    <property type="project" value="TreeGrafter"/>
</dbReference>
<dbReference type="OrthoDB" id="9806170at2"/>
<dbReference type="InterPro" id="IPR002376">
    <property type="entry name" value="Formyl_transf_N"/>
</dbReference>
<sequence length="193" mass="21405">MKNIAIFASGAGSNAQKIIDHFSDSTIARVTLILCNKPDAGIFRIAEKENIPAILIEKDPFFRGDDYVQLLQREQIDLVVLAGFLWKVPANLVQAFANRIINIHPALLPKYGGKGMYGHFVHEAVINAGDAESGITIHYVNEKYDDGATILQERCTIVPGDTPETLAKKVQVLEHTWYPVIVERLLTNEAVSH</sequence>
<evidence type="ECO:0000256" key="2">
    <source>
        <dbReference type="ARBA" id="ARBA00022679"/>
    </source>
</evidence>
<comment type="pathway">
    <text evidence="1 6">Purine metabolism; IMP biosynthesis via de novo pathway; N(2)-formyl-N(1)-(5-phospho-D-ribosyl)glycinamide from N(1)-(5-phospho-D-ribosyl)glycinamide (10-formyl THF route): step 1/1.</text>
</comment>
<dbReference type="InterPro" id="IPR036477">
    <property type="entry name" value="Formyl_transf_N_sf"/>
</dbReference>
<evidence type="ECO:0000256" key="3">
    <source>
        <dbReference type="ARBA" id="ARBA00022755"/>
    </source>
</evidence>
<keyword evidence="2 6" id="KW-0808">Transferase</keyword>
<feature type="binding site" evidence="6">
    <location>
        <begin position="12"/>
        <end position="14"/>
    </location>
    <ligand>
        <name>N(1)-(5-phospho-beta-D-ribosyl)glycinamide</name>
        <dbReference type="ChEBI" id="CHEBI:143788"/>
    </ligand>
</feature>
<dbReference type="AlphaFoldDB" id="A0A1H7J0B2"/>
<evidence type="ECO:0000256" key="6">
    <source>
        <dbReference type="HAMAP-Rule" id="MF_01930"/>
    </source>
</evidence>
<comment type="function">
    <text evidence="6">Catalyzes the transfer of a formyl group from 10-formyltetrahydrofolate to 5-phospho-ribosyl-glycinamide (GAR), producing 5-phospho-ribosyl-N-formylglycinamide (FGAR) and tetrahydrofolate.</text>
</comment>
<dbReference type="PANTHER" id="PTHR43369:SF2">
    <property type="entry name" value="PHOSPHORIBOSYLGLYCINAMIDE FORMYLTRANSFERASE"/>
    <property type="match status" value="1"/>
</dbReference>